<keyword evidence="2" id="KW-0472">Membrane</keyword>
<keyword evidence="2" id="KW-0812">Transmembrane</keyword>
<keyword evidence="4" id="KW-1185">Reference proteome</keyword>
<keyword evidence="2" id="KW-1133">Transmembrane helix</keyword>
<feature type="region of interest" description="Disordered" evidence="1">
    <location>
        <begin position="132"/>
        <end position="159"/>
    </location>
</feature>
<evidence type="ECO:0000256" key="2">
    <source>
        <dbReference type="SAM" id="Phobius"/>
    </source>
</evidence>
<sequence length="159" mass="18324">MSSIMFSFWLIFSVWEAVEMVFMGYDDRFVYHDGTYRCSVVDIEYYQSKHANESSCPLPKARFSFSWILVFLYIASIVYSAKALKQEKKDTFQKQVDQAVLALKAISPPVLGCPQCGAQMLSHHLYTDLPSPQYVQNNPTRTTDAEKDHAEPRKSYIFP</sequence>
<feature type="compositionally biased region" description="Basic and acidic residues" evidence="1">
    <location>
        <begin position="143"/>
        <end position="159"/>
    </location>
</feature>
<evidence type="ECO:0000313" key="4">
    <source>
        <dbReference type="Proteomes" id="UP000246991"/>
    </source>
</evidence>
<feature type="transmembrane region" description="Helical" evidence="2">
    <location>
        <begin position="65"/>
        <end position="84"/>
    </location>
</feature>
<accession>A0A317SFK0</accession>
<feature type="compositionally biased region" description="Polar residues" evidence="1">
    <location>
        <begin position="133"/>
        <end position="142"/>
    </location>
</feature>
<feature type="transmembrane region" description="Helical" evidence="2">
    <location>
        <begin position="7"/>
        <end position="25"/>
    </location>
</feature>
<organism evidence="3 4">
    <name type="scientific">Tuber magnatum</name>
    <name type="common">white Piedmont truffle</name>
    <dbReference type="NCBI Taxonomy" id="42249"/>
    <lineage>
        <taxon>Eukaryota</taxon>
        <taxon>Fungi</taxon>
        <taxon>Dikarya</taxon>
        <taxon>Ascomycota</taxon>
        <taxon>Pezizomycotina</taxon>
        <taxon>Pezizomycetes</taxon>
        <taxon>Pezizales</taxon>
        <taxon>Tuberaceae</taxon>
        <taxon>Tuber</taxon>
    </lineage>
</organism>
<dbReference type="AlphaFoldDB" id="A0A317SFK0"/>
<evidence type="ECO:0000256" key="1">
    <source>
        <dbReference type="SAM" id="MobiDB-lite"/>
    </source>
</evidence>
<dbReference type="Proteomes" id="UP000246991">
    <property type="component" value="Unassembled WGS sequence"/>
</dbReference>
<evidence type="ECO:0000313" key="3">
    <source>
        <dbReference type="EMBL" id="PWW73309.1"/>
    </source>
</evidence>
<comment type="caution">
    <text evidence="3">The sequence shown here is derived from an EMBL/GenBank/DDBJ whole genome shotgun (WGS) entry which is preliminary data.</text>
</comment>
<reference evidence="3 4" key="1">
    <citation type="submission" date="2018-03" db="EMBL/GenBank/DDBJ databases">
        <title>Genomes of Pezizomycetes fungi and the evolution of truffles.</title>
        <authorList>
            <person name="Murat C."/>
            <person name="Payen T."/>
            <person name="Noel B."/>
            <person name="Kuo A."/>
            <person name="Martin F.M."/>
        </authorList>
    </citation>
    <scope>NUCLEOTIDE SEQUENCE [LARGE SCALE GENOMIC DNA]</scope>
    <source>
        <strain evidence="3">091103-1</strain>
    </source>
</reference>
<dbReference type="EMBL" id="PYWC01000082">
    <property type="protein sequence ID" value="PWW73309.1"/>
    <property type="molecule type" value="Genomic_DNA"/>
</dbReference>
<dbReference type="OrthoDB" id="5342846at2759"/>
<proteinExistence type="predicted"/>
<protein>
    <submittedName>
        <fullName evidence="3">Uncharacterized protein</fullName>
    </submittedName>
</protein>
<name>A0A317SFK0_9PEZI</name>
<gene>
    <name evidence="3" type="ORF">C7212DRAFT_365876</name>
</gene>